<protein>
    <submittedName>
        <fullName evidence="3">Uncharacterized protein</fullName>
    </submittedName>
</protein>
<gene>
    <name evidence="3" type="ORF">SPPG_03040</name>
</gene>
<dbReference type="GeneID" id="27686587"/>
<dbReference type="VEuPathDB" id="FungiDB:SPPG_03040"/>
<proteinExistence type="predicted"/>
<dbReference type="RefSeq" id="XP_016610621.1">
    <property type="nucleotide sequence ID" value="XM_016751324.1"/>
</dbReference>
<dbReference type="AlphaFoldDB" id="A0A0L0HND5"/>
<keyword evidence="1" id="KW-0175">Coiled coil</keyword>
<evidence type="ECO:0000256" key="1">
    <source>
        <dbReference type="SAM" id="Coils"/>
    </source>
</evidence>
<feature type="region of interest" description="Disordered" evidence="2">
    <location>
        <begin position="205"/>
        <end position="226"/>
    </location>
</feature>
<dbReference type="EMBL" id="KQ257453">
    <property type="protein sequence ID" value="KND02582.1"/>
    <property type="molecule type" value="Genomic_DNA"/>
</dbReference>
<accession>A0A0L0HND5</accession>
<evidence type="ECO:0000313" key="3">
    <source>
        <dbReference type="EMBL" id="KND02582.1"/>
    </source>
</evidence>
<organism evidence="3 4">
    <name type="scientific">Spizellomyces punctatus (strain DAOM BR117)</name>
    <dbReference type="NCBI Taxonomy" id="645134"/>
    <lineage>
        <taxon>Eukaryota</taxon>
        <taxon>Fungi</taxon>
        <taxon>Fungi incertae sedis</taxon>
        <taxon>Chytridiomycota</taxon>
        <taxon>Chytridiomycota incertae sedis</taxon>
        <taxon>Chytridiomycetes</taxon>
        <taxon>Spizellomycetales</taxon>
        <taxon>Spizellomycetaceae</taxon>
        <taxon>Spizellomyces</taxon>
    </lineage>
</organism>
<evidence type="ECO:0000313" key="4">
    <source>
        <dbReference type="Proteomes" id="UP000053201"/>
    </source>
</evidence>
<feature type="coiled-coil region" evidence="1">
    <location>
        <begin position="1"/>
        <end position="133"/>
    </location>
</feature>
<dbReference type="InParanoid" id="A0A0L0HND5"/>
<evidence type="ECO:0000256" key="2">
    <source>
        <dbReference type="SAM" id="MobiDB-lite"/>
    </source>
</evidence>
<sequence length="324" mass="36678">MEDIRNELFLLCEEVDSLRAEKKRLRLQWLEDKKEKFSVEMEEREILDSLLLRVQEAEEEKAREATARQKVEGRLQAASKELRQLQAKVAQLEEKAEDGVICRDICNQQEVLVEQLKAQLEEIRVNYATVLGEMAGKLTPTRAGQSAGGGKRCRTYEKLVPPVNPFKELLLPSTVKSHDVHPKPSELTSAHDRIYDQVDEMMRTDVENGSPRPKKHPKNRIKDNCGLVQPGKPLKLYLSEIESDHSSGMGDDEIATYFTLPQPSAVKPPEMHHPGNDANTLVETPRNRDNLDIASRVQGIAPSNGGSILLNFVWRFLRKVVIGM</sequence>
<name>A0A0L0HND5_SPIPD</name>
<reference evidence="3 4" key="1">
    <citation type="submission" date="2009-08" db="EMBL/GenBank/DDBJ databases">
        <title>The Genome Sequence of Spizellomyces punctatus strain DAOM BR117.</title>
        <authorList>
            <consortium name="The Broad Institute Genome Sequencing Platform"/>
            <person name="Russ C."/>
            <person name="Cuomo C."/>
            <person name="Shea T."/>
            <person name="Young S.K."/>
            <person name="Zeng Q."/>
            <person name="Koehrsen M."/>
            <person name="Haas B."/>
            <person name="Borodovsky M."/>
            <person name="Guigo R."/>
            <person name="Alvarado L."/>
            <person name="Berlin A."/>
            <person name="Bochicchio J."/>
            <person name="Borenstein D."/>
            <person name="Chapman S."/>
            <person name="Chen Z."/>
            <person name="Engels R."/>
            <person name="Freedman E."/>
            <person name="Gellesch M."/>
            <person name="Goldberg J."/>
            <person name="Griggs A."/>
            <person name="Gujja S."/>
            <person name="Heiman D."/>
            <person name="Hepburn T."/>
            <person name="Howarth C."/>
            <person name="Jen D."/>
            <person name="Larson L."/>
            <person name="Lewis B."/>
            <person name="Mehta T."/>
            <person name="Park D."/>
            <person name="Pearson M."/>
            <person name="Roberts A."/>
            <person name="Saif S."/>
            <person name="Shenoy N."/>
            <person name="Sisk P."/>
            <person name="Stolte C."/>
            <person name="Sykes S."/>
            <person name="Thomson T."/>
            <person name="Walk T."/>
            <person name="White J."/>
            <person name="Yandava C."/>
            <person name="Burger G."/>
            <person name="Gray M.W."/>
            <person name="Holland P.W.H."/>
            <person name="King N."/>
            <person name="Lang F.B.F."/>
            <person name="Roger A.J."/>
            <person name="Ruiz-Trillo I."/>
            <person name="Lander E."/>
            <person name="Nusbaum C."/>
        </authorList>
    </citation>
    <scope>NUCLEOTIDE SEQUENCE [LARGE SCALE GENOMIC DNA]</scope>
    <source>
        <strain evidence="3 4">DAOM BR117</strain>
    </source>
</reference>
<keyword evidence="4" id="KW-1185">Reference proteome</keyword>
<dbReference type="Proteomes" id="UP000053201">
    <property type="component" value="Unassembled WGS sequence"/>
</dbReference>